<dbReference type="AlphaFoldDB" id="A0A078M1Q5"/>
<dbReference type="InterPro" id="IPR007263">
    <property type="entry name" value="DCC1-like"/>
</dbReference>
<dbReference type="GO" id="GO:0015035">
    <property type="term" value="F:protein-disulfide reductase activity"/>
    <property type="evidence" value="ECO:0007669"/>
    <property type="project" value="InterPro"/>
</dbReference>
<dbReference type="Proteomes" id="UP000044136">
    <property type="component" value="Unassembled WGS sequence"/>
</dbReference>
<reference evidence="1 2" key="1">
    <citation type="submission" date="2014-07" db="EMBL/GenBank/DDBJ databases">
        <authorList>
            <person name="Urmite Genomes Urmite Genomes"/>
        </authorList>
    </citation>
    <scope>NUCLEOTIDE SEQUENCE [LARGE SCALE GENOMIC DNA]</scope>
    <source>
        <strain evidence="1 2">13MG44_air</strain>
    </source>
</reference>
<name>A0A078M1Q5_9STAP</name>
<dbReference type="Pfam" id="PF04134">
    <property type="entry name" value="DCC1-like"/>
    <property type="match status" value="1"/>
</dbReference>
<proteinExistence type="predicted"/>
<evidence type="ECO:0008006" key="3">
    <source>
        <dbReference type="Google" id="ProtNLM"/>
    </source>
</evidence>
<dbReference type="EMBL" id="CCSE01000001">
    <property type="protein sequence ID" value="CEA01318.1"/>
    <property type="molecule type" value="Genomic_DNA"/>
</dbReference>
<evidence type="ECO:0000313" key="2">
    <source>
        <dbReference type="Proteomes" id="UP000044136"/>
    </source>
</evidence>
<dbReference type="STRING" id="1461582.BN1048_01330"/>
<organism evidence="1 2">
    <name type="scientific">Jeotgalicoccus saudimassiliensis</name>
    <dbReference type="NCBI Taxonomy" id="1461582"/>
    <lineage>
        <taxon>Bacteria</taxon>
        <taxon>Bacillati</taxon>
        <taxon>Bacillota</taxon>
        <taxon>Bacilli</taxon>
        <taxon>Bacillales</taxon>
        <taxon>Staphylococcaceae</taxon>
        <taxon>Jeotgalicoccus</taxon>
    </lineage>
</organism>
<dbReference type="RefSeq" id="WP_035809626.1">
    <property type="nucleotide sequence ID" value="NZ_CCSE01000001.1"/>
</dbReference>
<dbReference type="PANTHER" id="PTHR33639:SF2">
    <property type="entry name" value="DUF393 DOMAIN-CONTAINING PROTEIN"/>
    <property type="match status" value="1"/>
</dbReference>
<dbReference type="eggNOG" id="COG3011">
    <property type="taxonomic scope" value="Bacteria"/>
</dbReference>
<evidence type="ECO:0000313" key="1">
    <source>
        <dbReference type="EMBL" id="CEA01318.1"/>
    </source>
</evidence>
<dbReference type="HOGENOM" id="CLU_092206_2_0_9"/>
<accession>A0A078M1Q5</accession>
<gene>
    <name evidence="1" type="ORF">BN1048_01330</name>
</gene>
<protein>
    <recommendedName>
        <fullName evidence="3">DUF393 domain-containing protein</fullName>
    </recommendedName>
</protein>
<dbReference type="InterPro" id="IPR052927">
    <property type="entry name" value="DCC_oxidoreductase"/>
</dbReference>
<dbReference type="PANTHER" id="PTHR33639">
    <property type="entry name" value="THIOL-DISULFIDE OXIDOREDUCTASE DCC"/>
    <property type="match status" value="1"/>
</dbReference>
<keyword evidence="2" id="KW-1185">Reference proteome</keyword>
<sequence>MKVLIFDGDCSFCNFFVRFTVRINQNPELRITDFNTGWTNENYTPNSDTDSVIYINGRNTYIYSDAVLHMLADANRLFKPVILFKLIPKFIRDTIYKTIAKYRKNIPVKNICERPNQKFLDMYLA</sequence>